<dbReference type="Pfam" id="PF20421">
    <property type="entry name" value="DHR-2_Lobe_C"/>
    <property type="match status" value="1"/>
</dbReference>
<evidence type="ECO:0000313" key="3">
    <source>
        <dbReference type="EMBL" id="KOB70522.1"/>
    </source>
</evidence>
<accession>A0A0L7L4X2</accession>
<dbReference type="GO" id="GO:0005737">
    <property type="term" value="C:cytoplasm"/>
    <property type="evidence" value="ECO:0007669"/>
    <property type="project" value="TreeGrafter"/>
</dbReference>
<dbReference type="STRING" id="104452.A0A0L7L4X2"/>
<keyword evidence="4" id="KW-1185">Reference proteome</keyword>
<dbReference type="AlphaFoldDB" id="A0A0L7L4X2"/>
<sequence>MSEDQYKLVVRALEPESGDASASLVGDAIRLLLQLLQKPVFKPHWADMLTMHTLRERLSADDSDSVAQEQCRLWFEACAGVATQTPLQLETLHAARQQRVVAQYGDIRRGVAECMKEMWFSLACAGVATQTPLQLETLHVARQQRVVAQYGDIIRGFEACGGVATQTPLQLETLHAARLQRVVAQYGDIRRGVADCMKEMWFSLACAGVATQTPLQLETLHAARQQRVVAQYGDIRRGVAECMKEMWFSRAGVATQTPLQLETLHAARQQRVVAQYGDIRRGVAECMKEMWFSLACAGVATQTPLQLETLHAARRQRVVAQYGDIRMGVAECMKEMWFSLACAGVATQTPLQLETLHAARQQRVVASTETLEGGSLCLDTLVELGCGDAAWRVRFVSLCGALCGAAAGTLRQAAAALVAAAARQLDTLLLYRYEESLNGSSDDLSSQNEFATRWLERTELEISILRWFPVVSQKTYWVSPVEAAVESLRNTNRTLKSLVLEARSHDAPLQPLTMRLNGMLDPAVQGGIANYERSFLIPAYEAKHPEHKQLLTELKDLIAGQIPLLKYGKFTTNYERSFLIPAYEARHPEHKQLLTELKDLIAGQIPLLKYADDVGLQLDLAITFLNWHHWRLI</sequence>
<organism evidence="3 4">
    <name type="scientific">Operophtera brumata</name>
    <name type="common">Winter moth</name>
    <name type="synonym">Phalaena brumata</name>
    <dbReference type="NCBI Taxonomy" id="104452"/>
    <lineage>
        <taxon>Eukaryota</taxon>
        <taxon>Metazoa</taxon>
        <taxon>Ecdysozoa</taxon>
        <taxon>Arthropoda</taxon>
        <taxon>Hexapoda</taxon>
        <taxon>Insecta</taxon>
        <taxon>Pterygota</taxon>
        <taxon>Neoptera</taxon>
        <taxon>Endopterygota</taxon>
        <taxon>Lepidoptera</taxon>
        <taxon>Glossata</taxon>
        <taxon>Ditrysia</taxon>
        <taxon>Geometroidea</taxon>
        <taxon>Geometridae</taxon>
        <taxon>Larentiinae</taxon>
        <taxon>Operophtera</taxon>
    </lineage>
</organism>
<evidence type="ECO:0000256" key="1">
    <source>
        <dbReference type="PROSITE-ProRule" id="PRU00984"/>
    </source>
</evidence>
<proteinExistence type="inferred from homology"/>
<dbReference type="PANTHER" id="PTHR45653">
    <property type="entry name" value="DEDICATOR OF CYTOKINESIS"/>
    <property type="match status" value="1"/>
</dbReference>
<comment type="similarity">
    <text evidence="1">Belongs to the DOCK family.</text>
</comment>
<dbReference type="EMBL" id="JTDY01002896">
    <property type="protein sequence ID" value="KOB70522.1"/>
    <property type="molecule type" value="Genomic_DNA"/>
</dbReference>
<dbReference type="PANTHER" id="PTHR45653:SF10">
    <property type="entry name" value="MYOBLAST CITY, ISOFORM B"/>
    <property type="match status" value="1"/>
</dbReference>
<evidence type="ECO:0000313" key="4">
    <source>
        <dbReference type="Proteomes" id="UP000037510"/>
    </source>
</evidence>
<gene>
    <name evidence="3" type="ORF">OBRU01_14958</name>
</gene>
<dbReference type="GO" id="GO:0007264">
    <property type="term" value="P:small GTPase-mediated signal transduction"/>
    <property type="evidence" value="ECO:0007669"/>
    <property type="project" value="InterPro"/>
</dbReference>
<protein>
    <submittedName>
        <fullName evidence="3">Putative signaling protein</fullName>
    </submittedName>
</protein>
<dbReference type="InterPro" id="IPR046773">
    <property type="entry name" value="DOCKER_Lobe_C"/>
</dbReference>
<dbReference type="InterPro" id="IPR026791">
    <property type="entry name" value="DOCK"/>
</dbReference>
<dbReference type="Gene3D" id="1.20.58.740">
    <property type="match status" value="1"/>
</dbReference>
<feature type="domain" description="DOCKER" evidence="2">
    <location>
        <begin position="463"/>
        <end position="610"/>
    </location>
</feature>
<dbReference type="GO" id="GO:0005886">
    <property type="term" value="C:plasma membrane"/>
    <property type="evidence" value="ECO:0007669"/>
    <property type="project" value="TreeGrafter"/>
</dbReference>
<dbReference type="GO" id="GO:0005085">
    <property type="term" value="F:guanyl-nucleotide exchange factor activity"/>
    <property type="evidence" value="ECO:0007669"/>
    <property type="project" value="InterPro"/>
</dbReference>
<comment type="caution">
    <text evidence="3">The sequence shown here is derived from an EMBL/GenBank/DDBJ whole genome shotgun (WGS) entry which is preliminary data.</text>
</comment>
<dbReference type="GO" id="GO:0031267">
    <property type="term" value="F:small GTPase binding"/>
    <property type="evidence" value="ECO:0007669"/>
    <property type="project" value="TreeGrafter"/>
</dbReference>
<evidence type="ECO:0000259" key="2">
    <source>
        <dbReference type="PROSITE" id="PS51651"/>
    </source>
</evidence>
<name>A0A0L7L4X2_OPEBR</name>
<dbReference type="InterPro" id="IPR027357">
    <property type="entry name" value="DOCKER_dom"/>
</dbReference>
<dbReference type="PROSITE" id="PS51651">
    <property type="entry name" value="DOCKER"/>
    <property type="match status" value="1"/>
</dbReference>
<dbReference type="InterPro" id="IPR043162">
    <property type="entry name" value="DOCK_C_lobe_C"/>
</dbReference>
<dbReference type="Proteomes" id="UP000037510">
    <property type="component" value="Unassembled WGS sequence"/>
</dbReference>
<reference evidence="3 4" key="1">
    <citation type="journal article" date="2015" name="Genome Biol. Evol.">
        <title>The genome of winter moth (Operophtera brumata) provides a genomic perspective on sexual dimorphism and phenology.</title>
        <authorList>
            <person name="Derks M.F."/>
            <person name="Smit S."/>
            <person name="Salis L."/>
            <person name="Schijlen E."/>
            <person name="Bossers A."/>
            <person name="Mateman C."/>
            <person name="Pijl A.S."/>
            <person name="de Ridder D."/>
            <person name="Groenen M.A."/>
            <person name="Visser M.E."/>
            <person name="Megens H.J."/>
        </authorList>
    </citation>
    <scope>NUCLEOTIDE SEQUENCE [LARGE SCALE GENOMIC DNA]</scope>
    <source>
        <strain evidence="3">WM2013NL</strain>
        <tissue evidence="3">Head and thorax</tissue>
    </source>
</reference>